<dbReference type="InterPro" id="IPR044974">
    <property type="entry name" value="Disease_R_plants"/>
</dbReference>
<dbReference type="SUPFAM" id="SSF52540">
    <property type="entry name" value="P-loop containing nucleoside triphosphate hydrolases"/>
    <property type="match status" value="1"/>
</dbReference>
<dbReference type="Pfam" id="PF00931">
    <property type="entry name" value="NB-ARC"/>
    <property type="match status" value="1"/>
</dbReference>
<reference evidence="6" key="1">
    <citation type="journal article" date="2022" name="Plant J.">
        <title>Strategies of tolerance reflected in two North American maple genomes.</title>
        <authorList>
            <person name="McEvoy S.L."/>
            <person name="Sezen U.U."/>
            <person name="Trouern-Trend A."/>
            <person name="McMahon S.M."/>
            <person name="Schaberg P.G."/>
            <person name="Yang J."/>
            <person name="Wegrzyn J.L."/>
            <person name="Swenson N.G."/>
        </authorList>
    </citation>
    <scope>NUCLEOTIDE SEQUENCE</scope>
    <source>
        <strain evidence="6">91603</strain>
    </source>
</reference>
<dbReference type="Gene3D" id="1.10.8.430">
    <property type="entry name" value="Helical domain of apoptotic protease-activating factors"/>
    <property type="match status" value="1"/>
</dbReference>
<keyword evidence="7" id="KW-1185">Reference proteome</keyword>
<dbReference type="InterPro" id="IPR055414">
    <property type="entry name" value="LRR_R13L4/SHOC2-like"/>
</dbReference>
<sequence>MDVEISISLSLSIHKLQDLLRDEETTSNLRLQKAIQTAITNLHSLYQFLKDLEASSSDGYTVNDPRTAKILKAVYSAEDATDTFLMNKEIQLFEKSRKDPRKYFMSYTQKMKFFCHKKKASYPIRFAEKMNKFNDEVRPLVEIKGAETSDVENSNNTRFLRFHNDRDHLRQRQHWGRISEFCLEDETHVVGLQQQINELVVRLIPQPIRNDGQSGGNEIQVVDDQQHRVESTEVIAVVGEGGSGKTTLATSVYNRIDVKRHFTIRAWVRIPSVFKPRDVLADLLAQINQDELVDATLSEDSLMRRLTKLVKGARFLIVLDDVETLQVWKYLVSALSFSSHEGGKIIIIVRSTDYLPEHGYSTLNICKLNNEESWKLFSNKVRIAEEELNNNSELITLKEQILNICGGLPSTIVLLGGLLSAKEKSCEEWSRVLTSEDHILALSYQDLPSEVKSCFLYMGIFPKRFEIPVRRLIHLWCAEGFVTTPFPEEIDPEDVAEMCMEELVTRNMVQVIRWGAEGRPKTCSMPNVLCDFFSSKAANVGFLHHHFQSSQTLHKQQEVSFRRLAANVGINYLPSSLGCIETTRSYVAFDTRVPITPAMAIYEFLRRITSKRGFGLLRVLDVEGVYRPFLSSDQIGRLFLLTHLSLRSTSIDHLPGWVGHMPYLETLDVKHTNIAHIRLSKLDFKHINIAYNRLSKANKLRHLYLNNTSFYLPYSTNLRTLKGLKCDIVNNNHVFQMTRLTKLGLLIDETIMPVVEGINQLTELQSLKLKLVDWAGCVSFINLPSLAEHHRLQELYLLAELPQSVINVGFLPPDLRKLTLSLSKLEEDPMPVLGKLPHLNILRLLSTSYIGEEMTCLSTGFPKLHQLKLWELPVRVWTVEEGAMPCLREAATVWSCPKGCKM</sequence>
<evidence type="ECO:0000313" key="7">
    <source>
        <dbReference type="Proteomes" id="UP001064489"/>
    </source>
</evidence>
<dbReference type="Pfam" id="PF23598">
    <property type="entry name" value="LRR_14"/>
    <property type="match status" value="1"/>
</dbReference>
<feature type="domain" description="NB-ARC" evidence="3">
    <location>
        <begin position="228"/>
        <end position="383"/>
    </location>
</feature>
<dbReference type="PANTHER" id="PTHR23155">
    <property type="entry name" value="DISEASE RESISTANCE PROTEIN RP"/>
    <property type="match status" value="1"/>
</dbReference>
<evidence type="ECO:0000259" key="5">
    <source>
        <dbReference type="Pfam" id="PF23598"/>
    </source>
</evidence>
<dbReference type="Proteomes" id="UP001064489">
    <property type="component" value="Chromosome 2"/>
</dbReference>
<comment type="caution">
    <text evidence="6">The sequence shown here is derived from an EMBL/GenBank/DDBJ whole genome shotgun (WGS) entry which is preliminary data.</text>
</comment>
<evidence type="ECO:0008006" key="8">
    <source>
        <dbReference type="Google" id="ProtNLM"/>
    </source>
</evidence>
<dbReference type="GO" id="GO:0098542">
    <property type="term" value="P:defense response to other organism"/>
    <property type="evidence" value="ECO:0007669"/>
    <property type="project" value="TreeGrafter"/>
</dbReference>
<dbReference type="InterPro" id="IPR002182">
    <property type="entry name" value="NB-ARC"/>
</dbReference>
<dbReference type="GO" id="GO:0043531">
    <property type="term" value="F:ADP binding"/>
    <property type="evidence" value="ECO:0007669"/>
    <property type="project" value="InterPro"/>
</dbReference>
<dbReference type="SUPFAM" id="SSF52058">
    <property type="entry name" value="L domain-like"/>
    <property type="match status" value="1"/>
</dbReference>
<dbReference type="InterPro" id="IPR032675">
    <property type="entry name" value="LRR_dom_sf"/>
</dbReference>
<dbReference type="InterPro" id="IPR058922">
    <property type="entry name" value="WHD_DRP"/>
</dbReference>
<feature type="domain" description="Disease resistance R13L4/SHOC-2-like LRR" evidence="5">
    <location>
        <begin position="609"/>
        <end position="890"/>
    </location>
</feature>
<evidence type="ECO:0000259" key="3">
    <source>
        <dbReference type="Pfam" id="PF00931"/>
    </source>
</evidence>
<evidence type="ECO:0000259" key="4">
    <source>
        <dbReference type="Pfam" id="PF23559"/>
    </source>
</evidence>
<dbReference type="InterPro" id="IPR027417">
    <property type="entry name" value="P-loop_NTPase"/>
</dbReference>
<organism evidence="6 7">
    <name type="scientific">Acer negundo</name>
    <name type="common">Box elder</name>
    <dbReference type="NCBI Taxonomy" id="4023"/>
    <lineage>
        <taxon>Eukaryota</taxon>
        <taxon>Viridiplantae</taxon>
        <taxon>Streptophyta</taxon>
        <taxon>Embryophyta</taxon>
        <taxon>Tracheophyta</taxon>
        <taxon>Spermatophyta</taxon>
        <taxon>Magnoliopsida</taxon>
        <taxon>eudicotyledons</taxon>
        <taxon>Gunneridae</taxon>
        <taxon>Pentapetalae</taxon>
        <taxon>rosids</taxon>
        <taxon>malvids</taxon>
        <taxon>Sapindales</taxon>
        <taxon>Sapindaceae</taxon>
        <taxon>Hippocastanoideae</taxon>
        <taxon>Acereae</taxon>
        <taxon>Acer</taxon>
    </lineage>
</organism>
<dbReference type="PANTHER" id="PTHR23155:SF955">
    <property type="entry name" value="AAA+ ATPASE DOMAIN-CONTAINING PROTEIN"/>
    <property type="match status" value="1"/>
</dbReference>
<accession>A0AAD5ICN2</accession>
<feature type="domain" description="Disease resistance protein winged helix" evidence="4">
    <location>
        <begin position="460"/>
        <end position="532"/>
    </location>
</feature>
<protein>
    <recommendedName>
        <fullName evidence="8">NB-ARC domain-containing protein</fullName>
    </recommendedName>
</protein>
<dbReference type="Gene3D" id="3.40.50.300">
    <property type="entry name" value="P-loop containing nucleotide triphosphate hydrolases"/>
    <property type="match status" value="1"/>
</dbReference>
<evidence type="ECO:0000256" key="2">
    <source>
        <dbReference type="ARBA" id="ARBA00022821"/>
    </source>
</evidence>
<dbReference type="Pfam" id="PF23559">
    <property type="entry name" value="WHD_DRP"/>
    <property type="match status" value="1"/>
</dbReference>
<gene>
    <name evidence="6" type="ORF">LWI28_001347</name>
</gene>
<dbReference type="PRINTS" id="PR00364">
    <property type="entry name" value="DISEASERSIST"/>
</dbReference>
<proteinExistence type="predicted"/>
<reference evidence="6" key="2">
    <citation type="submission" date="2023-02" db="EMBL/GenBank/DDBJ databases">
        <authorList>
            <person name="Swenson N.G."/>
            <person name="Wegrzyn J.L."/>
            <person name="Mcevoy S.L."/>
        </authorList>
    </citation>
    <scope>NUCLEOTIDE SEQUENCE</scope>
    <source>
        <strain evidence="6">91603</strain>
        <tissue evidence="6">Leaf</tissue>
    </source>
</reference>
<name>A0AAD5ICN2_ACENE</name>
<dbReference type="Gene3D" id="3.80.10.10">
    <property type="entry name" value="Ribonuclease Inhibitor"/>
    <property type="match status" value="1"/>
</dbReference>
<dbReference type="AlphaFoldDB" id="A0AAD5ICN2"/>
<dbReference type="FunFam" id="1.10.10.10:FF:000322">
    <property type="entry name" value="Probable disease resistance protein At1g63360"/>
    <property type="match status" value="1"/>
</dbReference>
<evidence type="ECO:0000256" key="1">
    <source>
        <dbReference type="ARBA" id="ARBA00022737"/>
    </source>
</evidence>
<keyword evidence="1" id="KW-0677">Repeat</keyword>
<dbReference type="Gene3D" id="1.10.10.10">
    <property type="entry name" value="Winged helix-like DNA-binding domain superfamily/Winged helix DNA-binding domain"/>
    <property type="match status" value="1"/>
</dbReference>
<evidence type="ECO:0000313" key="6">
    <source>
        <dbReference type="EMBL" id="KAI9159727.1"/>
    </source>
</evidence>
<dbReference type="InterPro" id="IPR036388">
    <property type="entry name" value="WH-like_DNA-bd_sf"/>
</dbReference>
<keyword evidence="2" id="KW-0611">Plant defense</keyword>
<dbReference type="InterPro" id="IPR042197">
    <property type="entry name" value="Apaf_helical"/>
</dbReference>
<dbReference type="EMBL" id="JAJSOW010000106">
    <property type="protein sequence ID" value="KAI9159727.1"/>
    <property type="molecule type" value="Genomic_DNA"/>
</dbReference>